<evidence type="ECO:0000313" key="3">
    <source>
        <dbReference type="Proteomes" id="UP001479436"/>
    </source>
</evidence>
<feature type="compositionally biased region" description="Polar residues" evidence="1">
    <location>
        <begin position="271"/>
        <end position="284"/>
    </location>
</feature>
<feature type="compositionally biased region" description="Basic and acidic residues" evidence="1">
    <location>
        <begin position="247"/>
        <end position="262"/>
    </location>
</feature>
<feature type="region of interest" description="Disordered" evidence="1">
    <location>
        <begin position="227"/>
        <end position="284"/>
    </location>
</feature>
<organism evidence="2 3">
    <name type="scientific">Basidiobolus ranarum</name>
    <dbReference type="NCBI Taxonomy" id="34480"/>
    <lineage>
        <taxon>Eukaryota</taxon>
        <taxon>Fungi</taxon>
        <taxon>Fungi incertae sedis</taxon>
        <taxon>Zoopagomycota</taxon>
        <taxon>Entomophthoromycotina</taxon>
        <taxon>Basidiobolomycetes</taxon>
        <taxon>Basidiobolales</taxon>
        <taxon>Basidiobolaceae</taxon>
        <taxon>Basidiobolus</taxon>
    </lineage>
</organism>
<evidence type="ECO:0000256" key="1">
    <source>
        <dbReference type="SAM" id="MobiDB-lite"/>
    </source>
</evidence>
<accession>A0ABR2WTI3</accession>
<evidence type="ECO:0000313" key="2">
    <source>
        <dbReference type="EMBL" id="KAK9764833.1"/>
    </source>
</evidence>
<feature type="compositionally biased region" description="Polar residues" evidence="1">
    <location>
        <begin position="122"/>
        <end position="148"/>
    </location>
</feature>
<feature type="region of interest" description="Disordered" evidence="1">
    <location>
        <begin position="122"/>
        <end position="149"/>
    </location>
</feature>
<reference evidence="2 3" key="1">
    <citation type="submission" date="2023-04" db="EMBL/GenBank/DDBJ databases">
        <title>Genome of Basidiobolus ranarum AG-B5.</title>
        <authorList>
            <person name="Stajich J.E."/>
            <person name="Carter-House D."/>
            <person name="Gryganskyi A."/>
        </authorList>
    </citation>
    <scope>NUCLEOTIDE SEQUENCE [LARGE SCALE GENOMIC DNA]</scope>
    <source>
        <strain evidence="2 3">AG-B5</strain>
    </source>
</reference>
<protein>
    <submittedName>
        <fullName evidence="2">Uncharacterized protein</fullName>
    </submittedName>
</protein>
<sequence>MSGSPVFGMLELYEQRSNFQIEQNSSRGEKMDEFFIPCTPSPSPEPLPPPLEIPSFYFDDIEANSPTKRTKNHHFEPLEQEIDIIEQTPCRSEDKCVSVSKYAYKSLGKKRTTQEADFIRSFNSMPNKTPSRTTTKDLSTPHTRGSQKTTRHMAVSTLLNAVRSPRNSTPLNFEEISATSSDEESSLAEYAKDRLLSPAKTWKKKPGIVFQSPTKLSLQMGTQVTPNNSLKRSVRSSLTLTSFSSTQREDMSTKLTGKESRSYKTSRHRGPSSNSRSQLDLSPE</sequence>
<keyword evidence="3" id="KW-1185">Reference proteome</keyword>
<feature type="compositionally biased region" description="Low complexity" evidence="1">
    <location>
        <begin position="229"/>
        <end position="246"/>
    </location>
</feature>
<gene>
    <name evidence="2" type="ORF">K7432_007357</name>
</gene>
<proteinExistence type="predicted"/>
<name>A0ABR2WTI3_9FUNG</name>
<dbReference type="Proteomes" id="UP001479436">
    <property type="component" value="Unassembled WGS sequence"/>
</dbReference>
<dbReference type="EMBL" id="JASJQH010000360">
    <property type="protein sequence ID" value="KAK9764833.1"/>
    <property type="molecule type" value="Genomic_DNA"/>
</dbReference>
<comment type="caution">
    <text evidence="2">The sequence shown here is derived from an EMBL/GenBank/DDBJ whole genome shotgun (WGS) entry which is preliminary data.</text>
</comment>